<sequence length="113" mass="11885">MQFLVSGLDGIPYIQRAACLCFPEVESPQADTKNAGPNGKVSQTKEISVPNGGVIKAPNGGNKTSTISFMSLKSTLAANKEPSPEGGTGPQPNPMTTTLEQDNQVAYSRFLTN</sequence>
<evidence type="ECO:0000313" key="1">
    <source>
        <dbReference type="EMBL" id="KAJ9080680.1"/>
    </source>
</evidence>
<dbReference type="Proteomes" id="UP001165960">
    <property type="component" value="Unassembled WGS sequence"/>
</dbReference>
<accession>A0ACC2U119</accession>
<gene>
    <name evidence="1" type="ORF">DSO57_1022345</name>
</gene>
<comment type="caution">
    <text evidence="1">The sequence shown here is derived from an EMBL/GenBank/DDBJ whole genome shotgun (WGS) entry which is preliminary data.</text>
</comment>
<dbReference type="EMBL" id="QTSX02001532">
    <property type="protein sequence ID" value="KAJ9080680.1"/>
    <property type="molecule type" value="Genomic_DNA"/>
</dbReference>
<organism evidence="1 2">
    <name type="scientific">Entomophthora muscae</name>
    <dbReference type="NCBI Taxonomy" id="34485"/>
    <lineage>
        <taxon>Eukaryota</taxon>
        <taxon>Fungi</taxon>
        <taxon>Fungi incertae sedis</taxon>
        <taxon>Zoopagomycota</taxon>
        <taxon>Entomophthoromycotina</taxon>
        <taxon>Entomophthoromycetes</taxon>
        <taxon>Entomophthorales</taxon>
        <taxon>Entomophthoraceae</taxon>
        <taxon>Entomophthora</taxon>
    </lineage>
</organism>
<keyword evidence="2" id="KW-1185">Reference proteome</keyword>
<reference evidence="1" key="1">
    <citation type="submission" date="2022-04" db="EMBL/GenBank/DDBJ databases">
        <title>Genome of the entomopathogenic fungus Entomophthora muscae.</title>
        <authorList>
            <person name="Elya C."/>
            <person name="Lovett B.R."/>
            <person name="Lee E."/>
            <person name="Macias A.M."/>
            <person name="Hajek A.E."/>
            <person name="De Bivort B.L."/>
            <person name="Kasson M.T."/>
            <person name="De Fine Licht H.H."/>
            <person name="Stajich J.E."/>
        </authorList>
    </citation>
    <scope>NUCLEOTIDE SEQUENCE</scope>
    <source>
        <strain evidence="1">Berkeley</strain>
    </source>
</reference>
<proteinExistence type="predicted"/>
<name>A0ACC2U119_9FUNG</name>
<evidence type="ECO:0000313" key="2">
    <source>
        <dbReference type="Proteomes" id="UP001165960"/>
    </source>
</evidence>
<protein>
    <submittedName>
        <fullName evidence="1">Uncharacterized protein</fullName>
    </submittedName>
</protein>